<dbReference type="GO" id="GO:0005737">
    <property type="term" value="C:cytoplasm"/>
    <property type="evidence" value="ECO:0007669"/>
    <property type="project" value="TreeGrafter"/>
</dbReference>
<gene>
    <name evidence="3" type="ORF">HHL21_20260</name>
</gene>
<reference evidence="3 4" key="1">
    <citation type="submission" date="2020-04" db="EMBL/GenBank/DDBJ databases">
        <title>Massilia sp. RP-1-19 isolated from soil.</title>
        <authorList>
            <person name="Dahal R.H."/>
        </authorList>
    </citation>
    <scope>NUCLEOTIDE SEQUENCE [LARGE SCALE GENOMIC DNA]</scope>
    <source>
        <strain evidence="3 4">RP-1-19</strain>
    </source>
</reference>
<dbReference type="AlphaFoldDB" id="A0A848HTK4"/>
<organism evidence="3 4">
    <name type="scientific">Massilia polaris</name>
    <dbReference type="NCBI Taxonomy" id="2728846"/>
    <lineage>
        <taxon>Bacteria</taxon>
        <taxon>Pseudomonadati</taxon>
        <taxon>Pseudomonadota</taxon>
        <taxon>Betaproteobacteria</taxon>
        <taxon>Burkholderiales</taxon>
        <taxon>Oxalobacteraceae</taxon>
        <taxon>Telluria group</taxon>
        <taxon>Massilia</taxon>
    </lineage>
</organism>
<evidence type="ECO:0000256" key="1">
    <source>
        <dbReference type="ARBA" id="ARBA00010105"/>
    </source>
</evidence>
<dbReference type="InterPro" id="IPR003226">
    <property type="entry name" value="MYG1_exonuclease"/>
</dbReference>
<comment type="similarity">
    <text evidence="1">Belongs to the MYG1 family.</text>
</comment>
<evidence type="ECO:0000256" key="2">
    <source>
        <dbReference type="SAM" id="MobiDB-lite"/>
    </source>
</evidence>
<feature type="region of interest" description="Disordered" evidence="2">
    <location>
        <begin position="309"/>
        <end position="337"/>
    </location>
</feature>
<dbReference type="PANTHER" id="PTHR11215:SF1">
    <property type="entry name" value="MYG1 EXONUCLEASE"/>
    <property type="match status" value="1"/>
</dbReference>
<protein>
    <submittedName>
        <fullName evidence="3">MYG1 family protein</fullName>
    </submittedName>
</protein>
<sequence length="337" mass="36180">MIIATHSGKFHADDAWAVAVLNILFPDSEIIRTRDTALIDAADFAIDVGGVWDPATGRFDHHQKGFDAARQTGVPYASAGLVWKEYGARCVAALADVHTGQQLTEDAARQLAYAIDADIVQYLDLSDVGAAKNAPGGYGLSAVISGFNPNWLDEQRMGYGDAADAYRLSQFRRAMAVLADIMVNAVKYRVGVLLALEQVRQAEPLEDGRVLFLKNAALPWTAVVRKEMPKVLFVISHSISEQRYMLHTVSVSPESFTARADLPAAWAGLRDADLAAVTGIPDATFCHNGRFIAAAKSFEGIQAMARQAVQSVDDAGPPESASVPQTAADDAIGQPKL</sequence>
<proteinExistence type="inferred from homology"/>
<dbReference type="PANTHER" id="PTHR11215">
    <property type="entry name" value="METAL DEPENDENT HYDROLASE - RELATED"/>
    <property type="match status" value="1"/>
</dbReference>
<comment type="caution">
    <text evidence="3">The sequence shown here is derived from an EMBL/GenBank/DDBJ whole genome shotgun (WGS) entry which is preliminary data.</text>
</comment>
<dbReference type="Proteomes" id="UP000583752">
    <property type="component" value="Unassembled WGS sequence"/>
</dbReference>
<dbReference type="Pfam" id="PF03690">
    <property type="entry name" value="MYG1_exonuc"/>
    <property type="match status" value="1"/>
</dbReference>
<keyword evidence="4" id="KW-1185">Reference proteome</keyword>
<evidence type="ECO:0000313" key="3">
    <source>
        <dbReference type="EMBL" id="NML63379.1"/>
    </source>
</evidence>
<dbReference type="EMBL" id="JABBGG010000016">
    <property type="protein sequence ID" value="NML63379.1"/>
    <property type="molecule type" value="Genomic_DNA"/>
</dbReference>
<dbReference type="RefSeq" id="WP_169469292.1">
    <property type="nucleotide sequence ID" value="NZ_JABBGG010000016.1"/>
</dbReference>
<name>A0A848HTK4_9BURK</name>
<accession>A0A848HTK4</accession>
<evidence type="ECO:0000313" key="4">
    <source>
        <dbReference type="Proteomes" id="UP000583752"/>
    </source>
</evidence>